<dbReference type="GO" id="GO:0046872">
    <property type="term" value="F:metal ion binding"/>
    <property type="evidence" value="ECO:0007669"/>
    <property type="project" value="UniProtKB-KW"/>
</dbReference>
<dbReference type="InterPro" id="IPR013785">
    <property type="entry name" value="Aldolase_TIM"/>
</dbReference>
<dbReference type="InterPro" id="IPR023885">
    <property type="entry name" value="4Fe4S-binding_SPASM_dom"/>
</dbReference>
<dbReference type="AlphaFoldDB" id="B8GEM6"/>
<organism evidence="8 9">
    <name type="scientific">Methanosphaerula palustris (strain ATCC BAA-1556 / DSM 19958 / E1-9c)</name>
    <dbReference type="NCBI Taxonomy" id="521011"/>
    <lineage>
        <taxon>Archaea</taxon>
        <taxon>Methanobacteriati</taxon>
        <taxon>Methanobacteriota</taxon>
        <taxon>Stenosarchaea group</taxon>
        <taxon>Methanomicrobia</taxon>
        <taxon>Methanomicrobiales</taxon>
        <taxon>Methanoregulaceae</taxon>
        <taxon>Methanosphaerula</taxon>
    </lineage>
</organism>
<dbReference type="Gene3D" id="3.20.20.70">
    <property type="entry name" value="Aldolase class I"/>
    <property type="match status" value="1"/>
</dbReference>
<name>B8GEM6_METPE</name>
<accession>B8GEM6</accession>
<dbReference type="PANTHER" id="PTHR11228:SF7">
    <property type="entry name" value="PQQA PEPTIDE CYCLASE"/>
    <property type="match status" value="1"/>
</dbReference>
<evidence type="ECO:0000256" key="4">
    <source>
        <dbReference type="ARBA" id="ARBA00022723"/>
    </source>
</evidence>
<evidence type="ECO:0000256" key="3">
    <source>
        <dbReference type="ARBA" id="ARBA00022691"/>
    </source>
</evidence>
<comment type="cofactor">
    <cofactor evidence="1">
        <name>[4Fe-4S] cluster</name>
        <dbReference type="ChEBI" id="CHEBI:49883"/>
    </cofactor>
</comment>
<dbReference type="InterPro" id="IPR007197">
    <property type="entry name" value="rSAM"/>
</dbReference>
<dbReference type="Pfam" id="PF04055">
    <property type="entry name" value="Radical_SAM"/>
    <property type="match status" value="1"/>
</dbReference>
<dbReference type="STRING" id="521011.Mpal_2450"/>
<dbReference type="SFLD" id="SFLDG01067">
    <property type="entry name" value="SPASM/twitch_domain_containing"/>
    <property type="match status" value="1"/>
</dbReference>
<keyword evidence="6" id="KW-0411">Iron-sulfur</keyword>
<dbReference type="HOGENOM" id="CLU_009273_4_0_2"/>
<dbReference type="EMBL" id="CP001338">
    <property type="protein sequence ID" value="ACL17727.1"/>
    <property type="molecule type" value="Genomic_DNA"/>
</dbReference>
<dbReference type="PANTHER" id="PTHR11228">
    <property type="entry name" value="RADICAL SAM DOMAIN PROTEIN"/>
    <property type="match status" value="1"/>
</dbReference>
<evidence type="ECO:0000313" key="9">
    <source>
        <dbReference type="Proteomes" id="UP000002457"/>
    </source>
</evidence>
<evidence type="ECO:0000256" key="6">
    <source>
        <dbReference type="ARBA" id="ARBA00023014"/>
    </source>
</evidence>
<dbReference type="InterPro" id="IPR058240">
    <property type="entry name" value="rSAM_sf"/>
</dbReference>
<dbReference type="InterPro" id="IPR050377">
    <property type="entry name" value="Radical_SAM_PqqE_MftC-like"/>
</dbReference>
<dbReference type="KEGG" id="mpl:Mpal_2450"/>
<dbReference type="NCBIfam" id="TIGR04085">
    <property type="entry name" value="rSAM_more_4Fe4S"/>
    <property type="match status" value="1"/>
</dbReference>
<feature type="domain" description="Radical SAM core" evidence="7">
    <location>
        <begin position="36"/>
        <end position="255"/>
    </location>
</feature>
<keyword evidence="5" id="KW-0408">Iron</keyword>
<dbReference type="eggNOG" id="arCOG00938">
    <property type="taxonomic scope" value="Archaea"/>
</dbReference>
<dbReference type="SFLD" id="SFLDS00029">
    <property type="entry name" value="Radical_SAM"/>
    <property type="match status" value="1"/>
</dbReference>
<keyword evidence="4" id="KW-0479">Metal-binding</keyword>
<evidence type="ECO:0000259" key="7">
    <source>
        <dbReference type="PROSITE" id="PS51918"/>
    </source>
</evidence>
<dbReference type="SUPFAM" id="SSF102114">
    <property type="entry name" value="Radical SAM enzymes"/>
    <property type="match status" value="1"/>
</dbReference>
<evidence type="ECO:0000256" key="1">
    <source>
        <dbReference type="ARBA" id="ARBA00001966"/>
    </source>
</evidence>
<sequence>MIQQHVSHHHPTGACPQTVAAGGCLHPDHREVVRYFEMNRVYTVQIESCLLCTQGCRYCYAAGADAPSTELSAECIGRVITEAAEIGVRAIDWLGGDPLLRGDWAALAGVAEENGLFNNIWTSGIPLADPKVAEDVAAMTGSGFVSVHLDSLNEAIYGTLHNGEPGPKIQAILDGVENLFAAGKRADQVINCITFTRPLAGDDLEETIRFFSAKGIRTCLTQICMAGLGREHPEWVPSREEVGEAVRLRDRIDYPGSDFSMGTMDVNRYYCGGMVCVTVEGEVTPCSVIRQGFGNVNDRPLGEIITDHQSDLLFLPLRNESTIRRCGACKNRQVCWGCRATAFYTSGDLMADDPNCPGMEELVQ</sequence>
<dbReference type="PIRSF" id="PIRSF037420">
    <property type="entry name" value="PQQ_syn_pqqE"/>
    <property type="match status" value="1"/>
</dbReference>
<dbReference type="PROSITE" id="PS51918">
    <property type="entry name" value="RADICAL_SAM"/>
    <property type="match status" value="1"/>
</dbReference>
<proteinExistence type="predicted"/>
<evidence type="ECO:0000313" key="8">
    <source>
        <dbReference type="EMBL" id="ACL17727.1"/>
    </source>
</evidence>
<evidence type="ECO:0000256" key="5">
    <source>
        <dbReference type="ARBA" id="ARBA00023004"/>
    </source>
</evidence>
<evidence type="ECO:0000256" key="2">
    <source>
        <dbReference type="ARBA" id="ARBA00022485"/>
    </source>
</evidence>
<keyword evidence="3" id="KW-0949">S-adenosyl-L-methionine</keyword>
<dbReference type="GO" id="GO:0051539">
    <property type="term" value="F:4 iron, 4 sulfur cluster binding"/>
    <property type="evidence" value="ECO:0007669"/>
    <property type="project" value="UniProtKB-KW"/>
</dbReference>
<dbReference type="InterPro" id="IPR017200">
    <property type="entry name" value="PqqE-like"/>
</dbReference>
<reference evidence="8 9" key="1">
    <citation type="journal article" date="2015" name="Genome Announc.">
        <title>Complete Genome Sequence of Methanosphaerula palustris E1-9CT, a Hydrogenotrophic Methanogen Isolated from a Minerotrophic Fen Peatland.</title>
        <authorList>
            <person name="Cadillo-Quiroz H."/>
            <person name="Browne P."/>
            <person name="Kyrpides N."/>
            <person name="Woyke T."/>
            <person name="Goodwin L."/>
            <person name="Detter C."/>
            <person name="Yavitt J.B."/>
            <person name="Zinder S.H."/>
        </authorList>
    </citation>
    <scope>NUCLEOTIDE SEQUENCE [LARGE SCALE GENOMIC DNA]</scope>
    <source>
        <strain evidence="9">ATCC BAA-1556 / DSM 19958 / E1-9c</strain>
    </source>
</reference>
<dbReference type="Proteomes" id="UP000002457">
    <property type="component" value="Chromosome"/>
</dbReference>
<keyword evidence="9" id="KW-1185">Reference proteome</keyword>
<protein>
    <submittedName>
        <fullName evidence="8">Radical SAM domain protein</fullName>
    </submittedName>
</protein>
<keyword evidence="2" id="KW-0004">4Fe-4S</keyword>
<dbReference type="GO" id="GO:0003824">
    <property type="term" value="F:catalytic activity"/>
    <property type="evidence" value="ECO:0007669"/>
    <property type="project" value="InterPro"/>
</dbReference>
<gene>
    <name evidence="8" type="ordered locus">Mpal_2450</name>
</gene>
<dbReference type="CDD" id="cd01335">
    <property type="entry name" value="Radical_SAM"/>
    <property type="match status" value="1"/>
</dbReference>